<dbReference type="PANTHER" id="PTHR37955:SF1">
    <property type="entry name" value="DEP DOMAIN-CONTAINING PROTEIN"/>
    <property type="match status" value="1"/>
</dbReference>
<dbReference type="EMBL" id="JAPFCC010000001">
    <property type="protein sequence ID" value="MCW7554323.1"/>
    <property type="molecule type" value="Genomic_DNA"/>
</dbReference>
<keyword evidence="3 5" id="KW-1133">Transmembrane helix</keyword>
<keyword evidence="4 5" id="KW-0472">Membrane</keyword>
<feature type="transmembrane region" description="Helical" evidence="5">
    <location>
        <begin position="114"/>
        <end position="135"/>
    </location>
</feature>
<organism evidence="6 7">
    <name type="scientific">Endozoicomonas gorgoniicola</name>
    <dbReference type="NCBI Taxonomy" id="1234144"/>
    <lineage>
        <taxon>Bacteria</taxon>
        <taxon>Pseudomonadati</taxon>
        <taxon>Pseudomonadota</taxon>
        <taxon>Gammaproteobacteria</taxon>
        <taxon>Oceanospirillales</taxon>
        <taxon>Endozoicomonadaceae</taxon>
        <taxon>Endozoicomonas</taxon>
    </lineage>
</organism>
<evidence type="ECO:0000313" key="6">
    <source>
        <dbReference type="EMBL" id="MCW7554323.1"/>
    </source>
</evidence>
<feature type="transmembrane region" description="Helical" evidence="5">
    <location>
        <begin position="56"/>
        <end position="75"/>
    </location>
</feature>
<dbReference type="RefSeq" id="WP_262564059.1">
    <property type="nucleotide sequence ID" value="NZ_JAPFCC010000001.1"/>
</dbReference>
<feature type="transmembrane region" description="Helical" evidence="5">
    <location>
        <begin position="232"/>
        <end position="253"/>
    </location>
</feature>
<evidence type="ECO:0000256" key="5">
    <source>
        <dbReference type="SAM" id="Phobius"/>
    </source>
</evidence>
<feature type="transmembrane region" description="Helical" evidence="5">
    <location>
        <begin position="265"/>
        <end position="286"/>
    </location>
</feature>
<comment type="subcellular location">
    <subcellularLocation>
        <location evidence="1">Membrane</location>
        <topology evidence="1">Multi-pass membrane protein</topology>
    </subcellularLocation>
</comment>
<gene>
    <name evidence="6" type="ORF">NX722_17195</name>
</gene>
<dbReference type="InterPro" id="IPR004695">
    <property type="entry name" value="SLAC1/Mae1/Ssu1/TehA"/>
</dbReference>
<keyword evidence="7" id="KW-1185">Reference proteome</keyword>
<name>A0ABT3MZ01_9GAMM</name>
<dbReference type="InterPro" id="IPR052951">
    <property type="entry name" value="Tellurite_res_ion_channel"/>
</dbReference>
<dbReference type="Proteomes" id="UP001209854">
    <property type="component" value="Unassembled WGS sequence"/>
</dbReference>
<dbReference type="CDD" id="cd09325">
    <property type="entry name" value="TDT_C4-dicarb_trans"/>
    <property type="match status" value="1"/>
</dbReference>
<feature type="transmembrane region" description="Helical" evidence="5">
    <location>
        <begin position="25"/>
        <end position="44"/>
    </location>
</feature>
<comment type="caution">
    <text evidence="6">The sequence shown here is derived from an EMBL/GenBank/DDBJ whole genome shotgun (WGS) entry which is preliminary data.</text>
</comment>
<evidence type="ECO:0000256" key="4">
    <source>
        <dbReference type="ARBA" id="ARBA00023136"/>
    </source>
</evidence>
<proteinExistence type="predicted"/>
<evidence type="ECO:0000256" key="1">
    <source>
        <dbReference type="ARBA" id="ARBA00004141"/>
    </source>
</evidence>
<evidence type="ECO:0000256" key="3">
    <source>
        <dbReference type="ARBA" id="ARBA00022989"/>
    </source>
</evidence>
<dbReference type="InterPro" id="IPR038665">
    <property type="entry name" value="Voltage-dep_anion_channel_sf"/>
</dbReference>
<feature type="transmembrane region" description="Helical" evidence="5">
    <location>
        <begin position="87"/>
        <end position="108"/>
    </location>
</feature>
<dbReference type="PANTHER" id="PTHR37955">
    <property type="entry name" value="TELLURITE RESISTANCE PROTEIN TEHA"/>
    <property type="match status" value="1"/>
</dbReference>
<accession>A0ABT3MZ01</accession>
<evidence type="ECO:0000313" key="7">
    <source>
        <dbReference type="Proteomes" id="UP001209854"/>
    </source>
</evidence>
<reference evidence="6 7" key="1">
    <citation type="submission" date="2022-10" db="EMBL/GenBank/DDBJ databases">
        <title>High-quality genome sequences of two octocoral-associated bacteria, Endozoicomonas euniceicola EF212 and Endozoicomonas gorgoniicola PS125.</title>
        <authorList>
            <person name="Chiou Y.-J."/>
            <person name="Chen Y.-H."/>
        </authorList>
    </citation>
    <scope>NUCLEOTIDE SEQUENCE [LARGE SCALE GENOMIC DNA]</scope>
    <source>
        <strain evidence="6 7">PS125</strain>
    </source>
</reference>
<feature type="transmembrane region" description="Helical" evidence="5">
    <location>
        <begin position="298"/>
        <end position="322"/>
    </location>
</feature>
<keyword evidence="2 5" id="KW-0812">Transmembrane</keyword>
<evidence type="ECO:0000256" key="2">
    <source>
        <dbReference type="ARBA" id="ARBA00022692"/>
    </source>
</evidence>
<dbReference type="Pfam" id="PF03595">
    <property type="entry name" value="SLAC1"/>
    <property type="match status" value="1"/>
</dbReference>
<feature type="transmembrane region" description="Helical" evidence="5">
    <location>
        <begin position="204"/>
        <end position="226"/>
    </location>
</feature>
<dbReference type="Gene3D" id="1.50.10.150">
    <property type="entry name" value="Voltage-dependent anion channel"/>
    <property type="match status" value="1"/>
</dbReference>
<feature type="transmembrane region" description="Helical" evidence="5">
    <location>
        <begin position="172"/>
        <end position="192"/>
    </location>
</feature>
<feature type="transmembrane region" description="Helical" evidence="5">
    <location>
        <begin position="147"/>
        <end position="166"/>
    </location>
</feature>
<sequence length="332" mass="36305">MEKAQQHPLTAKVDSSRIAAKLSRVPTPLGGLALSIASLGGAWALASPDYATELKLVTAIIAAVLIIKVMLKFLLHPHLIKEELAHPVLASIIPTCAMGTMVIAQSLLPYAPAFAQALWLVAVGCHLLLLGSFVFHRSLQFKMEDMVPSWFVPPVGIIVAAVTSTGMGHESLAYGLFIFGLGSYFIKLPFMLYRLIFRDAIPNVALPTFAIMAAPASLSLAGYLTITNDPNPLLLLILVPLAIFMTLLVYMAFTRLLRLPFSPGYAAFTFPMVIGATALLKLNIWLSSHNLLWLAENIRYLAQFEITIATAIVVYVSIRYLHHYLAKPLLKK</sequence>
<protein>
    <submittedName>
        <fullName evidence="6">TDT family transporter</fullName>
    </submittedName>
</protein>